<sequence length="398" mass="44300">MTPRPLRIAFSHISRRLWAGGYNYQSNLFAALDQFRPAEFIPVLFAGMQADENELADLAAISNVEIVRSNAFDGQPGLTAALALGLDKGAATAFRIARIDLVVESARFFGWRLPIPTIAWIPDLQHRTLPHLFPRAARWRREFGFRMQIASGRTIMLSSESALLDFKTYYPRARNRVAVVRFAVRPPTAFLSTNPSEVVEAYGLPANYLYLPNQFYRHKNHHLVVEALTILKRRGVDVVICASGSPEDRREPGYYNLINSEIGKRGLGAHFRHVGVIPLSHVYALLRASTALLNPSRFEGWSTTVEEAKSFGVPMVLSDIAVHREQTEGSARYFSVDDPVALADHIAQISREARGLVNRDVVPHHDDAVGAFAASFAFTVHQALQQNAGRLQMSRSGS</sequence>
<name>A0A1G7MB95_9BRAD</name>
<dbReference type="InterPro" id="IPR001296">
    <property type="entry name" value="Glyco_trans_1"/>
</dbReference>
<evidence type="ECO:0000313" key="3">
    <source>
        <dbReference type="Proteomes" id="UP000199245"/>
    </source>
</evidence>
<gene>
    <name evidence="2" type="ORF">SAMN05216337_106227</name>
</gene>
<dbReference type="Pfam" id="PF00534">
    <property type="entry name" value="Glycos_transf_1"/>
    <property type="match status" value="1"/>
</dbReference>
<reference evidence="2 3" key="1">
    <citation type="submission" date="2016-10" db="EMBL/GenBank/DDBJ databases">
        <authorList>
            <person name="de Groot N.N."/>
        </authorList>
    </citation>
    <scope>NUCLEOTIDE SEQUENCE [LARGE SCALE GENOMIC DNA]</scope>
    <source>
        <strain evidence="2 3">R5</strain>
    </source>
</reference>
<evidence type="ECO:0000259" key="1">
    <source>
        <dbReference type="Pfam" id="PF00534"/>
    </source>
</evidence>
<dbReference type="AlphaFoldDB" id="A0A1G7MB95"/>
<keyword evidence="2" id="KW-0808">Transferase</keyword>
<dbReference type="Proteomes" id="UP000199245">
    <property type="component" value="Unassembled WGS sequence"/>
</dbReference>
<organism evidence="2 3">
    <name type="scientific">Bradyrhizobium brasilense</name>
    <dbReference type="NCBI Taxonomy" id="1419277"/>
    <lineage>
        <taxon>Bacteria</taxon>
        <taxon>Pseudomonadati</taxon>
        <taxon>Pseudomonadota</taxon>
        <taxon>Alphaproteobacteria</taxon>
        <taxon>Hyphomicrobiales</taxon>
        <taxon>Nitrobacteraceae</taxon>
        <taxon>Bradyrhizobium</taxon>
    </lineage>
</organism>
<protein>
    <submittedName>
        <fullName evidence="2">Glycosyl transferases group 1</fullName>
    </submittedName>
</protein>
<dbReference type="Gene3D" id="3.40.50.2000">
    <property type="entry name" value="Glycogen Phosphorylase B"/>
    <property type="match status" value="1"/>
</dbReference>
<dbReference type="RefSeq" id="WP_092089908.1">
    <property type="nucleotide sequence ID" value="NZ_FMZW01000062.1"/>
</dbReference>
<feature type="domain" description="Glycosyl transferase family 1" evidence="1">
    <location>
        <begin position="208"/>
        <end position="350"/>
    </location>
</feature>
<dbReference type="PANTHER" id="PTHR46401:SF8">
    <property type="entry name" value="BLL6006 PROTEIN"/>
    <property type="match status" value="1"/>
</dbReference>
<dbReference type="EMBL" id="FMZW01000062">
    <property type="protein sequence ID" value="SDF59022.1"/>
    <property type="molecule type" value="Genomic_DNA"/>
</dbReference>
<dbReference type="PANTHER" id="PTHR46401">
    <property type="entry name" value="GLYCOSYLTRANSFERASE WBBK-RELATED"/>
    <property type="match status" value="1"/>
</dbReference>
<proteinExistence type="predicted"/>
<evidence type="ECO:0000313" key="2">
    <source>
        <dbReference type="EMBL" id="SDF59022.1"/>
    </source>
</evidence>
<dbReference type="SUPFAM" id="SSF53756">
    <property type="entry name" value="UDP-Glycosyltransferase/glycogen phosphorylase"/>
    <property type="match status" value="1"/>
</dbReference>
<accession>A0A1G7MB95</accession>
<dbReference type="GO" id="GO:0016757">
    <property type="term" value="F:glycosyltransferase activity"/>
    <property type="evidence" value="ECO:0007669"/>
    <property type="project" value="InterPro"/>
</dbReference>
<dbReference type="CDD" id="cd03809">
    <property type="entry name" value="GT4_MtfB-like"/>
    <property type="match status" value="1"/>
</dbReference>